<evidence type="ECO:0000313" key="4">
    <source>
        <dbReference type="Proteomes" id="UP000807115"/>
    </source>
</evidence>
<gene>
    <name evidence="3" type="ORF">BDA96_02G052500</name>
</gene>
<keyword evidence="2" id="KW-0812">Transmembrane</keyword>
<dbReference type="EMBL" id="CM027681">
    <property type="protein sequence ID" value="KAG0541847.1"/>
    <property type="molecule type" value="Genomic_DNA"/>
</dbReference>
<evidence type="ECO:0000313" key="3">
    <source>
        <dbReference type="EMBL" id="KAG0541847.1"/>
    </source>
</evidence>
<reference evidence="3" key="2">
    <citation type="submission" date="2020-10" db="EMBL/GenBank/DDBJ databases">
        <authorList>
            <person name="Cooper E.A."/>
            <person name="Brenton Z.W."/>
            <person name="Flinn B.S."/>
            <person name="Jenkins J."/>
            <person name="Shu S."/>
            <person name="Flowers D."/>
            <person name="Luo F."/>
            <person name="Wang Y."/>
            <person name="Xia P."/>
            <person name="Barry K."/>
            <person name="Daum C."/>
            <person name="Lipzen A."/>
            <person name="Yoshinaga Y."/>
            <person name="Schmutz J."/>
            <person name="Saski C."/>
            <person name="Vermerris W."/>
            <person name="Kresovich S."/>
        </authorList>
    </citation>
    <scope>NUCLEOTIDE SEQUENCE</scope>
</reference>
<proteinExistence type="predicted"/>
<protein>
    <submittedName>
        <fullName evidence="3">Uncharacterized protein</fullName>
    </submittedName>
</protein>
<feature type="region of interest" description="Disordered" evidence="1">
    <location>
        <begin position="30"/>
        <end position="132"/>
    </location>
</feature>
<evidence type="ECO:0000256" key="2">
    <source>
        <dbReference type="SAM" id="Phobius"/>
    </source>
</evidence>
<organism evidence="3 4">
    <name type="scientific">Sorghum bicolor</name>
    <name type="common">Sorghum</name>
    <name type="synonym">Sorghum vulgare</name>
    <dbReference type="NCBI Taxonomy" id="4558"/>
    <lineage>
        <taxon>Eukaryota</taxon>
        <taxon>Viridiplantae</taxon>
        <taxon>Streptophyta</taxon>
        <taxon>Embryophyta</taxon>
        <taxon>Tracheophyta</taxon>
        <taxon>Spermatophyta</taxon>
        <taxon>Magnoliopsida</taxon>
        <taxon>Liliopsida</taxon>
        <taxon>Poales</taxon>
        <taxon>Poaceae</taxon>
        <taxon>PACMAD clade</taxon>
        <taxon>Panicoideae</taxon>
        <taxon>Andropogonodae</taxon>
        <taxon>Andropogoneae</taxon>
        <taxon>Sorghinae</taxon>
        <taxon>Sorghum</taxon>
    </lineage>
</organism>
<name>A0A921RKI9_SORBI</name>
<feature type="transmembrane region" description="Helical" evidence="2">
    <location>
        <begin position="260"/>
        <end position="281"/>
    </location>
</feature>
<keyword evidence="2" id="KW-0472">Membrane</keyword>
<feature type="transmembrane region" description="Helical" evidence="2">
    <location>
        <begin position="237"/>
        <end position="254"/>
    </location>
</feature>
<comment type="caution">
    <text evidence="3">The sequence shown here is derived from an EMBL/GenBank/DDBJ whole genome shotgun (WGS) entry which is preliminary data.</text>
</comment>
<evidence type="ECO:0000256" key="1">
    <source>
        <dbReference type="SAM" id="MobiDB-lite"/>
    </source>
</evidence>
<feature type="compositionally biased region" description="Low complexity" evidence="1">
    <location>
        <begin position="116"/>
        <end position="126"/>
    </location>
</feature>
<feature type="compositionally biased region" description="Low complexity" evidence="1">
    <location>
        <begin position="54"/>
        <end position="65"/>
    </location>
</feature>
<keyword evidence="2" id="KW-1133">Transmembrane helix</keyword>
<feature type="transmembrane region" description="Helical" evidence="2">
    <location>
        <begin position="293"/>
        <end position="314"/>
    </location>
</feature>
<sequence length="375" mass="39895">MPKHGDGAGRSAYVLVLREHEEEGRGYALELGPLLASDAAPRARGRASTRVEETAAAAATATRTGTGTGPRAHGSGQTREEAAGGAPSRDQGPRSTRESATVTSTAPRARGESPAREAGTAAAGRAPRPRGCHARGLNTAVDVAAGGLHGGDGAGGGGEAADAISDDLAGAAGEQILRDMRTLLFSQPDGSLTQDSLRIDDANKNLKLREREVLIPVFLSPKKKGQNKDDIWNKRQIMYGIALLGLLSFVPAIVAFLPKWVLFVFAAIWGLSSIGFPFGLFGTSKLEMAYSRLMGRFIFMVFCLSVIFMLYQYMTPHNTFWTIGFAFVGAIVMAGHMISWVTGCLTGSDKDDESKSSGEQDTITSDLLQRLLDRH</sequence>
<accession>A0A921RKI9</accession>
<feature type="transmembrane region" description="Helical" evidence="2">
    <location>
        <begin position="320"/>
        <end position="345"/>
    </location>
</feature>
<dbReference type="AlphaFoldDB" id="A0A921RKI9"/>
<dbReference type="Proteomes" id="UP000807115">
    <property type="component" value="Chromosome 2"/>
</dbReference>
<reference evidence="3" key="1">
    <citation type="journal article" date="2019" name="BMC Genomics">
        <title>A new reference genome for Sorghum bicolor reveals high levels of sequence similarity between sweet and grain genotypes: implications for the genetics of sugar metabolism.</title>
        <authorList>
            <person name="Cooper E.A."/>
            <person name="Brenton Z.W."/>
            <person name="Flinn B.S."/>
            <person name="Jenkins J."/>
            <person name="Shu S."/>
            <person name="Flowers D."/>
            <person name="Luo F."/>
            <person name="Wang Y."/>
            <person name="Xia P."/>
            <person name="Barry K."/>
            <person name="Daum C."/>
            <person name="Lipzen A."/>
            <person name="Yoshinaga Y."/>
            <person name="Schmutz J."/>
            <person name="Saski C."/>
            <person name="Vermerris W."/>
            <person name="Kresovich S."/>
        </authorList>
    </citation>
    <scope>NUCLEOTIDE SEQUENCE</scope>
</reference>